<reference evidence="1" key="2">
    <citation type="submission" date="2023-04" db="EMBL/GenBank/DDBJ databases">
        <authorList>
            <person name="Bu L."/>
            <person name="Lu L."/>
            <person name="Laidemitt M.R."/>
            <person name="Zhang S.M."/>
            <person name="Mutuku M."/>
            <person name="Mkoji G."/>
            <person name="Steinauer M."/>
            <person name="Loker E.S."/>
        </authorList>
    </citation>
    <scope>NUCLEOTIDE SEQUENCE</scope>
    <source>
        <strain evidence="1">KasaAsao</strain>
        <tissue evidence="1">Whole Snail</tissue>
    </source>
</reference>
<keyword evidence="2" id="KW-1185">Reference proteome</keyword>
<comment type="caution">
    <text evidence="1">The sequence shown here is derived from an EMBL/GenBank/DDBJ whole genome shotgun (WGS) entry which is preliminary data.</text>
</comment>
<dbReference type="InterPro" id="IPR049886">
    <property type="entry name" value="CFI_box_CTERM_dom"/>
</dbReference>
<protein>
    <submittedName>
        <fullName evidence="1">Uncharacterized protein</fullName>
    </submittedName>
</protein>
<evidence type="ECO:0000313" key="2">
    <source>
        <dbReference type="Proteomes" id="UP001233172"/>
    </source>
</evidence>
<proteinExistence type="predicted"/>
<accession>A0AAD8ANN2</accession>
<gene>
    <name evidence="1" type="ORF">Bpfe_031065</name>
</gene>
<dbReference type="AlphaFoldDB" id="A0AAD8ANN2"/>
<name>A0AAD8ANN2_BIOPF</name>
<sequence>MPKRDDYVSASDLARLGYCERQVAFDAACGEASTPQQREDRSRGTAAHKSFYDEGRRIANRSAKRGYCFVATLALGECEETNALRAWRDLYLRRSIIGRRLIHLYYLVSPRLSLQVVGKEAGSARGRACGRQVVCANRGQRSQGEAGGPRCQVKWQLW</sequence>
<reference evidence="1" key="1">
    <citation type="journal article" date="2023" name="PLoS Negl. Trop. Dis.">
        <title>A genome sequence for Biomphalaria pfeifferi, the major vector snail for the human-infecting parasite Schistosoma mansoni.</title>
        <authorList>
            <person name="Bu L."/>
            <person name="Lu L."/>
            <person name="Laidemitt M.R."/>
            <person name="Zhang S.M."/>
            <person name="Mutuku M."/>
            <person name="Mkoji G."/>
            <person name="Steinauer M."/>
            <person name="Loker E.S."/>
        </authorList>
    </citation>
    <scope>NUCLEOTIDE SEQUENCE</scope>
    <source>
        <strain evidence="1">KasaAsao</strain>
    </source>
</reference>
<dbReference type="NCBIfam" id="NF041770">
    <property type="entry name" value="CFI_box_CTERM"/>
    <property type="match status" value="1"/>
</dbReference>
<evidence type="ECO:0000313" key="1">
    <source>
        <dbReference type="EMBL" id="KAK0039478.1"/>
    </source>
</evidence>
<organism evidence="1 2">
    <name type="scientific">Biomphalaria pfeifferi</name>
    <name type="common">Bloodfluke planorb</name>
    <name type="synonym">Freshwater snail</name>
    <dbReference type="NCBI Taxonomy" id="112525"/>
    <lineage>
        <taxon>Eukaryota</taxon>
        <taxon>Metazoa</taxon>
        <taxon>Spiralia</taxon>
        <taxon>Lophotrochozoa</taxon>
        <taxon>Mollusca</taxon>
        <taxon>Gastropoda</taxon>
        <taxon>Heterobranchia</taxon>
        <taxon>Euthyneura</taxon>
        <taxon>Panpulmonata</taxon>
        <taxon>Hygrophila</taxon>
        <taxon>Lymnaeoidea</taxon>
        <taxon>Planorbidae</taxon>
        <taxon>Biomphalaria</taxon>
    </lineage>
</organism>
<dbReference type="EMBL" id="JASAOG010000445">
    <property type="protein sequence ID" value="KAK0039478.1"/>
    <property type="molecule type" value="Genomic_DNA"/>
</dbReference>
<dbReference type="Proteomes" id="UP001233172">
    <property type="component" value="Unassembled WGS sequence"/>
</dbReference>